<gene>
    <name evidence="1" type="ORF">COLINT_02332</name>
</gene>
<dbReference type="HOGENOM" id="CLU_2878113_0_0_11"/>
<proteinExistence type="predicted"/>
<dbReference type="STRING" id="521003.COLINT_02332"/>
<reference evidence="1 2" key="1">
    <citation type="submission" date="2009-04" db="EMBL/GenBank/DDBJ databases">
        <authorList>
            <person name="Weinstock G."/>
            <person name="Sodergren E."/>
            <person name="Clifton S."/>
            <person name="Fulton L."/>
            <person name="Fulton B."/>
            <person name="Courtney L."/>
            <person name="Fronick C."/>
            <person name="Harrison M."/>
            <person name="Strong C."/>
            <person name="Farmer C."/>
            <person name="Delahaunty K."/>
            <person name="Markovic C."/>
            <person name="Hall O."/>
            <person name="Minx P."/>
            <person name="Tomlinson C."/>
            <person name="Mitreva M."/>
            <person name="Nelson J."/>
            <person name="Hou S."/>
            <person name="Wollam A."/>
            <person name="Pepin K.H."/>
            <person name="Johnson M."/>
            <person name="Bhonagiri V."/>
            <person name="Nash W.E."/>
            <person name="Warren W."/>
            <person name="Chinwalla A."/>
            <person name="Mardis E.R."/>
            <person name="Wilson R.K."/>
        </authorList>
    </citation>
    <scope>NUCLEOTIDE SEQUENCE [LARGE SCALE GENOMIC DNA]</scope>
    <source>
        <strain evidence="1 2">DSM 13280</strain>
    </source>
</reference>
<sequence length="63" mass="7432">MRMRLIPPCARCAHRSFDFGHVHCRCPAYIEHIDKTECVFIRYGDAIDVRGGNYCRFSPREEK</sequence>
<name>C4F8G1_9ACTN</name>
<evidence type="ECO:0000313" key="1">
    <source>
        <dbReference type="EMBL" id="EEP44833.1"/>
    </source>
</evidence>
<protein>
    <submittedName>
        <fullName evidence="1">Uncharacterized protein</fullName>
    </submittedName>
</protein>
<dbReference type="EMBL" id="ABXH02000005">
    <property type="protein sequence ID" value="EEP44833.1"/>
    <property type="molecule type" value="Genomic_DNA"/>
</dbReference>
<dbReference type="Proteomes" id="UP000003295">
    <property type="component" value="Unassembled WGS sequence"/>
</dbReference>
<organism evidence="1 2">
    <name type="scientific">Collinsella intestinalis DSM 13280</name>
    <dbReference type="NCBI Taxonomy" id="521003"/>
    <lineage>
        <taxon>Bacteria</taxon>
        <taxon>Bacillati</taxon>
        <taxon>Actinomycetota</taxon>
        <taxon>Coriobacteriia</taxon>
        <taxon>Coriobacteriales</taxon>
        <taxon>Coriobacteriaceae</taxon>
        <taxon>Collinsella</taxon>
    </lineage>
</organism>
<accession>C4F8G1</accession>
<comment type="caution">
    <text evidence="1">The sequence shown here is derived from an EMBL/GenBank/DDBJ whole genome shotgun (WGS) entry which is preliminary data.</text>
</comment>
<dbReference type="AlphaFoldDB" id="C4F8G1"/>
<evidence type="ECO:0000313" key="2">
    <source>
        <dbReference type="Proteomes" id="UP000003295"/>
    </source>
</evidence>